<dbReference type="GO" id="GO:0020037">
    <property type="term" value="F:heme binding"/>
    <property type="evidence" value="ECO:0007669"/>
    <property type="project" value="TreeGrafter"/>
</dbReference>
<feature type="transmembrane region" description="Helical" evidence="11">
    <location>
        <begin position="99"/>
        <end position="117"/>
    </location>
</feature>
<protein>
    <recommendedName>
        <fullName evidence="12">Cytochrome b561 domain-containing protein</fullName>
    </recommendedName>
</protein>
<feature type="domain" description="Cytochrome b561" evidence="12">
    <location>
        <begin position="1"/>
        <end position="182"/>
    </location>
</feature>
<evidence type="ECO:0000313" key="13">
    <source>
        <dbReference type="EMBL" id="KAF0491292.1"/>
    </source>
</evidence>
<accession>A0A8H4EII6</accession>
<evidence type="ECO:0000256" key="11">
    <source>
        <dbReference type="SAM" id="Phobius"/>
    </source>
</evidence>
<evidence type="ECO:0000256" key="2">
    <source>
        <dbReference type="ARBA" id="ARBA00004141"/>
    </source>
</evidence>
<proteinExistence type="predicted"/>
<evidence type="ECO:0000256" key="8">
    <source>
        <dbReference type="ARBA" id="ARBA00022989"/>
    </source>
</evidence>
<dbReference type="InterPro" id="IPR006593">
    <property type="entry name" value="Cyt_b561/ferric_Rdtase_TM"/>
</dbReference>
<reference evidence="13 14" key="1">
    <citation type="journal article" date="2019" name="Environ. Microbiol.">
        <title>At the nexus of three kingdoms: the genome of the mycorrhizal fungus Gigaspora margarita provides insights into plant, endobacterial and fungal interactions.</title>
        <authorList>
            <person name="Venice F."/>
            <person name="Ghignone S."/>
            <person name="Salvioli di Fossalunga A."/>
            <person name="Amselem J."/>
            <person name="Novero M."/>
            <person name="Xianan X."/>
            <person name="Sedzielewska Toro K."/>
            <person name="Morin E."/>
            <person name="Lipzen A."/>
            <person name="Grigoriev I.V."/>
            <person name="Henrissat B."/>
            <person name="Martin F.M."/>
            <person name="Bonfante P."/>
        </authorList>
    </citation>
    <scope>NUCLEOTIDE SEQUENCE [LARGE SCALE GENOMIC DNA]</scope>
    <source>
        <strain evidence="13 14">BEG34</strain>
    </source>
</reference>
<comment type="caution">
    <text evidence="13">The sequence shown here is derived from an EMBL/GenBank/DDBJ whole genome shotgun (WGS) entry which is preliminary data.</text>
</comment>
<dbReference type="GO" id="GO:0046872">
    <property type="term" value="F:metal ion binding"/>
    <property type="evidence" value="ECO:0007669"/>
    <property type="project" value="UniProtKB-KW"/>
</dbReference>
<evidence type="ECO:0000256" key="9">
    <source>
        <dbReference type="ARBA" id="ARBA00023004"/>
    </source>
</evidence>
<keyword evidence="5 11" id="KW-0812">Transmembrane</keyword>
<dbReference type="Gene3D" id="1.20.120.1770">
    <property type="match status" value="1"/>
</dbReference>
<feature type="transmembrane region" description="Helical" evidence="11">
    <location>
        <begin position="23"/>
        <end position="45"/>
    </location>
</feature>
<dbReference type="AlphaFoldDB" id="A0A8H4EII6"/>
<evidence type="ECO:0000256" key="10">
    <source>
        <dbReference type="ARBA" id="ARBA00023136"/>
    </source>
</evidence>
<organism evidence="13 14">
    <name type="scientific">Gigaspora margarita</name>
    <dbReference type="NCBI Taxonomy" id="4874"/>
    <lineage>
        <taxon>Eukaryota</taxon>
        <taxon>Fungi</taxon>
        <taxon>Fungi incertae sedis</taxon>
        <taxon>Mucoromycota</taxon>
        <taxon>Glomeromycotina</taxon>
        <taxon>Glomeromycetes</taxon>
        <taxon>Diversisporales</taxon>
        <taxon>Gigasporaceae</taxon>
        <taxon>Gigaspora</taxon>
    </lineage>
</organism>
<gene>
    <name evidence="13" type="ORF">F8M41_021855</name>
</gene>
<feature type="transmembrane region" description="Helical" evidence="11">
    <location>
        <begin position="57"/>
        <end position="79"/>
    </location>
</feature>
<dbReference type="InterPro" id="IPR045150">
    <property type="entry name" value="CYB561D1/2"/>
</dbReference>
<evidence type="ECO:0000256" key="5">
    <source>
        <dbReference type="ARBA" id="ARBA00022692"/>
    </source>
</evidence>
<comment type="subcellular location">
    <subcellularLocation>
        <location evidence="2">Membrane</location>
        <topology evidence="2">Multi-pass membrane protein</topology>
    </subcellularLocation>
</comment>
<keyword evidence="3" id="KW-0813">Transport</keyword>
<dbReference type="Pfam" id="PF03188">
    <property type="entry name" value="Cytochrom_B561"/>
    <property type="match status" value="1"/>
</dbReference>
<comment type="cofactor">
    <cofactor evidence="1">
        <name>heme b</name>
        <dbReference type="ChEBI" id="CHEBI:60344"/>
    </cofactor>
</comment>
<keyword evidence="4" id="KW-0349">Heme</keyword>
<dbReference type="CDD" id="cd08760">
    <property type="entry name" value="Cyt_b561_FRRS1_like"/>
    <property type="match status" value="1"/>
</dbReference>
<evidence type="ECO:0000256" key="3">
    <source>
        <dbReference type="ARBA" id="ARBA00022448"/>
    </source>
</evidence>
<feature type="transmembrane region" description="Helical" evidence="11">
    <location>
        <begin position="157"/>
        <end position="179"/>
    </location>
</feature>
<keyword evidence="10 11" id="KW-0472">Membrane</keyword>
<dbReference type="PANTHER" id="PTHR15422:SF24">
    <property type="entry name" value="DOMON RELATED DOMAIN-CONTAINING PROTEIN"/>
    <property type="match status" value="1"/>
</dbReference>
<evidence type="ECO:0000256" key="6">
    <source>
        <dbReference type="ARBA" id="ARBA00022723"/>
    </source>
</evidence>
<dbReference type="PANTHER" id="PTHR15422">
    <property type="entry name" value="OS05G0565100 PROTEIN"/>
    <property type="match status" value="1"/>
</dbReference>
<keyword evidence="14" id="KW-1185">Reference proteome</keyword>
<dbReference type="OrthoDB" id="366214at2759"/>
<dbReference type="EMBL" id="WTPW01000656">
    <property type="protein sequence ID" value="KAF0491292.1"/>
    <property type="molecule type" value="Genomic_DNA"/>
</dbReference>
<evidence type="ECO:0000313" key="14">
    <source>
        <dbReference type="Proteomes" id="UP000439903"/>
    </source>
</evidence>
<dbReference type="Proteomes" id="UP000439903">
    <property type="component" value="Unassembled WGS sequence"/>
</dbReference>
<evidence type="ECO:0000256" key="4">
    <source>
        <dbReference type="ARBA" id="ARBA00022617"/>
    </source>
</evidence>
<keyword evidence="7" id="KW-0249">Electron transport</keyword>
<evidence type="ECO:0000256" key="1">
    <source>
        <dbReference type="ARBA" id="ARBA00001970"/>
    </source>
</evidence>
<keyword evidence="9" id="KW-0408">Iron</keyword>
<sequence length="196" mass="22616">MNSEHFTNQTDQVTSGITRNEQILIAHVVLSLIPSLIAIPIGIFLPRFARKIIPSAWFHLHWILQVIFSTIPIIVGFTIVHHFMDKSHYNWADTPHSAFGHILAFLMAFEVIFGAVYSTKCHVNKLRIVHNYIGYLILILALVTTFFGIVLWEIAQFWIWLFIVWVVLLIVIFAIASYFKIRASKLEKNEEKQTGI</sequence>
<dbReference type="PROSITE" id="PS50939">
    <property type="entry name" value="CYTOCHROME_B561"/>
    <property type="match status" value="1"/>
</dbReference>
<feature type="transmembrane region" description="Helical" evidence="11">
    <location>
        <begin position="129"/>
        <end position="151"/>
    </location>
</feature>
<name>A0A8H4EII6_GIGMA</name>
<evidence type="ECO:0000259" key="12">
    <source>
        <dbReference type="PROSITE" id="PS50939"/>
    </source>
</evidence>
<keyword evidence="6" id="KW-0479">Metal-binding</keyword>
<evidence type="ECO:0000256" key="7">
    <source>
        <dbReference type="ARBA" id="ARBA00022982"/>
    </source>
</evidence>
<keyword evidence="8 11" id="KW-1133">Transmembrane helix</keyword>
<dbReference type="GO" id="GO:0016020">
    <property type="term" value="C:membrane"/>
    <property type="evidence" value="ECO:0007669"/>
    <property type="project" value="UniProtKB-SubCell"/>
</dbReference>
<dbReference type="GO" id="GO:0140575">
    <property type="term" value="F:transmembrane monodehydroascorbate reductase activity"/>
    <property type="evidence" value="ECO:0007669"/>
    <property type="project" value="InterPro"/>
</dbReference>
<dbReference type="SMART" id="SM00665">
    <property type="entry name" value="B561"/>
    <property type="match status" value="1"/>
</dbReference>